<dbReference type="InterPro" id="IPR011009">
    <property type="entry name" value="Kinase-like_dom_sf"/>
</dbReference>
<organism evidence="16 17">
    <name type="scientific">Elysia crispata</name>
    <name type="common">lettuce slug</name>
    <dbReference type="NCBI Taxonomy" id="231223"/>
    <lineage>
        <taxon>Eukaryota</taxon>
        <taxon>Metazoa</taxon>
        <taxon>Spiralia</taxon>
        <taxon>Lophotrochozoa</taxon>
        <taxon>Mollusca</taxon>
        <taxon>Gastropoda</taxon>
        <taxon>Heterobranchia</taxon>
        <taxon>Euthyneura</taxon>
        <taxon>Panpulmonata</taxon>
        <taxon>Sacoglossa</taxon>
        <taxon>Placobranchoidea</taxon>
        <taxon>Plakobranchidae</taxon>
        <taxon>Elysia</taxon>
    </lineage>
</organism>
<evidence type="ECO:0000256" key="8">
    <source>
        <dbReference type="ARBA" id="ARBA00023136"/>
    </source>
</evidence>
<keyword evidence="17" id="KW-1185">Reference proteome</keyword>
<feature type="domain" description="SH3" evidence="13">
    <location>
        <begin position="388"/>
        <end position="456"/>
    </location>
</feature>
<feature type="compositionally biased region" description="Low complexity" evidence="12">
    <location>
        <begin position="1720"/>
        <end position="1737"/>
    </location>
</feature>
<feature type="compositionally biased region" description="Pro residues" evidence="12">
    <location>
        <begin position="1557"/>
        <end position="1566"/>
    </location>
</feature>
<dbReference type="PANTHER" id="PTHR24418">
    <property type="entry name" value="TYROSINE-PROTEIN KINASE"/>
    <property type="match status" value="1"/>
</dbReference>
<feature type="compositionally biased region" description="Basic and acidic residues" evidence="12">
    <location>
        <begin position="2242"/>
        <end position="2257"/>
    </location>
</feature>
<feature type="compositionally biased region" description="Low complexity" evidence="12">
    <location>
        <begin position="882"/>
        <end position="891"/>
    </location>
</feature>
<evidence type="ECO:0000313" key="16">
    <source>
        <dbReference type="EMBL" id="KAK3704927.1"/>
    </source>
</evidence>
<feature type="compositionally biased region" description="Basic and acidic residues" evidence="12">
    <location>
        <begin position="686"/>
        <end position="708"/>
    </location>
</feature>
<dbReference type="SMART" id="SM00219">
    <property type="entry name" value="TyrKc"/>
    <property type="match status" value="1"/>
</dbReference>
<feature type="compositionally biased region" description="Polar residues" evidence="12">
    <location>
        <begin position="568"/>
        <end position="581"/>
    </location>
</feature>
<name>A0AAE1CL36_9GAST</name>
<feature type="compositionally biased region" description="Low complexity" evidence="12">
    <location>
        <begin position="1762"/>
        <end position="1784"/>
    </location>
</feature>
<feature type="compositionally biased region" description="Basic and acidic residues" evidence="12">
    <location>
        <begin position="1016"/>
        <end position="1039"/>
    </location>
</feature>
<dbReference type="FunFam" id="1.10.510.10:FF:001512">
    <property type="entry name" value="Receptor tyrosine-protein kinase erbB-2"/>
    <property type="match status" value="1"/>
</dbReference>
<protein>
    <recommendedName>
        <fullName evidence="2">non-specific protein-tyrosine kinase</fullName>
        <ecNumber evidence="2">2.7.10.2</ecNumber>
    </recommendedName>
</protein>
<evidence type="ECO:0000256" key="3">
    <source>
        <dbReference type="ARBA" id="ARBA00022443"/>
    </source>
</evidence>
<feature type="compositionally biased region" description="Basic and acidic residues" evidence="12">
    <location>
        <begin position="836"/>
        <end position="846"/>
    </location>
</feature>
<feature type="compositionally biased region" description="Low complexity" evidence="12">
    <location>
        <begin position="998"/>
        <end position="1015"/>
    </location>
</feature>
<gene>
    <name evidence="16" type="ORF">RRG08_017721</name>
</gene>
<dbReference type="GO" id="GO:0005524">
    <property type="term" value="F:ATP binding"/>
    <property type="evidence" value="ECO:0007669"/>
    <property type="project" value="UniProtKB-UniRule"/>
</dbReference>
<dbReference type="Pfam" id="PF07714">
    <property type="entry name" value="PK_Tyr_Ser-Thr"/>
    <property type="match status" value="1"/>
</dbReference>
<feature type="compositionally biased region" description="Polar residues" evidence="12">
    <location>
        <begin position="2057"/>
        <end position="2078"/>
    </location>
</feature>
<evidence type="ECO:0000256" key="1">
    <source>
        <dbReference type="ARBA" id="ARBA00004308"/>
    </source>
</evidence>
<dbReference type="Proteomes" id="UP001283361">
    <property type="component" value="Unassembled WGS sequence"/>
</dbReference>
<feature type="compositionally biased region" description="Basic and acidic residues" evidence="12">
    <location>
        <begin position="1696"/>
        <end position="1705"/>
    </location>
</feature>
<keyword evidence="5 11" id="KW-0547">Nucleotide-binding</keyword>
<dbReference type="GO" id="GO:0030182">
    <property type="term" value="P:neuron differentiation"/>
    <property type="evidence" value="ECO:0007669"/>
    <property type="project" value="UniProtKB-ARBA"/>
</dbReference>
<feature type="compositionally biased region" description="Polar residues" evidence="12">
    <location>
        <begin position="2290"/>
        <end position="2305"/>
    </location>
</feature>
<feature type="region of interest" description="Disordered" evidence="12">
    <location>
        <begin position="1448"/>
        <end position="1857"/>
    </location>
</feature>
<dbReference type="SMART" id="SM00285">
    <property type="entry name" value="PBD"/>
    <property type="match status" value="1"/>
</dbReference>
<feature type="compositionally biased region" description="Pro residues" evidence="12">
    <location>
        <begin position="892"/>
        <end position="910"/>
    </location>
</feature>
<feature type="region of interest" description="Disordered" evidence="12">
    <location>
        <begin position="2001"/>
        <end position="2078"/>
    </location>
</feature>
<evidence type="ECO:0000256" key="9">
    <source>
        <dbReference type="ARBA" id="ARBA00023137"/>
    </source>
</evidence>
<dbReference type="PRINTS" id="PR00109">
    <property type="entry name" value="TYRKINASE"/>
</dbReference>
<keyword evidence="9" id="KW-0829">Tyrosine-protein kinase</keyword>
<feature type="compositionally biased region" description="Pro residues" evidence="12">
    <location>
        <begin position="1831"/>
        <end position="1840"/>
    </location>
</feature>
<feature type="compositionally biased region" description="Polar residues" evidence="12">
    <location>
        <begin position="1785"/>
        <end position="1804"/>
    </location>
</feature>
<dbReference type="EMBL" id="JAWDGP010007779">
    <property type="protein sequence ID" value="KAK3704927.1"/>
    <property type="molecule type" value="Genomic_DNA"/>
</dbReference>
<feature type="compositionally biased region" description="Gly residues" evidence="12">
    <location>
        <begin position="72"/>
        <end position="82"/>
    </location>
</feature>
<evidence type="ECO:0000256" key="2">
    <source>
        <dbReference type="ARBA" id="ARBA00011903"/>
    </source>
</evidence>
<feature type="compositionally biased region" description="Basic and acidic residues" evidence="12">
    <location>
        <begin position="746"/>
        <end position="765"/>
    </location>
</feature>
<feature type="compositionally biased region" description="Polar residues" evidence="12">
    <location>
        <begin position="2090"/>
        <end position="2108"/>
    </location>
</feature>
<evidence type="ECO:0000256" key="5">
    <source>
        <dbReference type="ARBA" id="ARBA00022741"/>
    </source>
</evidence>
<accession>A0AAE1CL36</accession>
<feature type="region of interest" description="Disordered" evidence="12">
    <location>
        <begin position="2238"/>
        <end position="2317"/>
    </location>
</feature>
<dbReference type="InterPro" id="IPR050198">
    <property type="entry name" value="Non-receptor_tyrosine_kinases"/>
</dbReference>
<evidence type="ECO:0000256" key="7">
    <source>
        <dbReference type="ARBA" id="ARBA00022840"/>
    </source>
</evidence>
<dbReference type="EC" id="2.7.10.2" evidence="2"/>
<feature type="compositionally biased region" description="Basic and acidic residues" evidence="12">
    <location>
        <begin position="1119"/>
        <end position="1134"/>
    </location>
</feature>
<keyword evidence="3 10" id="KW-0728">SH3 domain</keyword>
<dbReference type="InterPro" id="IPR017441">
    <property type="entry name" value="Protein_kinase_ATP_BS"/>
</dbReference>
<dbReference type="InterPro" id="IPR001452">
    <property type="entry name" value="SH3_domain"/>
</dbReference>
<keyword evidence="4" id="KW-0808">Transferase</keyword>
<feature type="region of interest" description="Disordered" evidence="12">
    <location>
        <begin position="785"/>
        <end position="1194"/>
    </location>
</feature>
<dbReference type="PROSITE" id="PS50011">
    <property type="entry name" value="PROTEIN_KINASE_DOM"/>
    <property type="match status" value="1"/>
</dbReference>
<keyword evidence="8" id="KW-0472">Membrane</keyword>
<dbReference type="PROSITE" id="PS00107">
    <property type="entry name" value="PROTEIN_KINASE_ATP"/>
    <property type="match status" value="1"/>
</dbReference>
<evidence type="ECO:0000313" key="17">
    <source>
        <dbReference type="Proteomes" id="UP001283361"/>
    </source>
</evidence>
<evidence type="ECO:0000259" key="15">
    <source>
        <dbReference type="PROSITE" id="PS50108"/>
    </source>
</evidence>
<dbReference type="InterPro" id="IPR001245">
    <property type="entry name" value="Ser-Thr/Tyr_kinase_cat_dom"/>
</dbReference>
<feature type="region of interest" description="Disordered" evidence="12">
    <location>
        <begin position="1385"/>
        <end position="1407"/>
    </location>
</feature>
<feature type="compositionally biased region" description="Polar residues" evidence="12">
    <location>
        <begin position="1955"/>
        <end position="1975"/>
    </location>
</feature>
<feature type="compositionally biased region" description="Basic and acidic residues" evidence="12">
    <location>
        <begin position="1468"/>
        <end position="1478"/>
    </location>
</feature>
<evidence type="ECO:0000259" key="14">
    <source>
        <dbReference type="PROSITE" id="PS50011"/>
    </source>
</evidence>
<feature type="domain" description="Protein kinase" evidence="14">
    <location>
        <begin position="122"/>
        <end position="388"/>
    </location>
</feature>
<dbReference type="GO" id="GO:0004715">
    <property type="term" value="F:non-membrane spanning protein tyrosine kinase activity"/>
    <property type="evidence" value="ECO:0007669"/>
    <property type="project" value="UniProtKB-EC"/>
</dbReference>
<feature type="region of interest" description="Disordered" evidence="12">
    <location>
        <begin position="532"/>
        <end position="589"/>
    </location>
</feature>
<evidence type="ECO:0000256" key="10">
    <source>
        <dbReference type="PROSITE-ProRule" id="PRU00192"/>
    </source>
</evidence>
<dbReference type="PROSITE" id="PS50108">
    <property type="entry name" value="CRIB"/>
    <property type="match status" value="1"/>
</dbReference>
<dbReference type="Gene3D" id="1.10.510.10">
    <property type="entry name" value="Transferase(Phosphotransferase) domain 1"/>
    <property type="match status" value="1"/>
</dbReference>
<feature type="compositionally biased region" description="Pro residues" evidence="12">
    <location>
        <begin position="815"/>
        <end position="826"/>
    </location>
</feature>
<dbReference type="PROSITE" id="PS00109">
    <property type="entry name" value="PROTEIN_KINASE_TYR"/>
    <property type="match status" value="1"/>
</dbReference>
<feature type="compositionally biased region" description="Pro residues" evidence="12">
    <location>
        <begin position="1641"/>
        <end position="1650"/>
    </location>
</feature>
<dbReference type="InterPro" id="IPR000095">
    <property type="entry name" value="CRIB_dom"/>
</dbReference>
<feature type="compositionally biased region" description="Low complexity" evidence="12">
    <location>
        <begin position="1385"/>
        <end position="1396"/>
    </location>
</feature>
<feature type="region of interest" description="Disordered" evidence="12">
    <location>
        <begin position="630"/>
        <end position="773"/>
    </location>
</feature>
<dbReference type="InterPro" id="IPR000719">
    <property type="entry name" value="Prot_kinase_dom"/>
</dbReference>
<feature type="region of interest" description="Disordered" evidence="12">
    <location>
        <begin position="2090"/>
        <end position="2112"/>
    </location>
</feature>
<feature type="domain" description="CRIB" evidence="15">
    <location>
        <begin position="488"/>
        <end position="502"/>
    </location>
</feature>
<feature type="compositionally biased region" description="Low complexity" evidence="12">
    <location>
        <begin position="2258"/>
        <end position="2289"/>
    </location>
</feature>
<dbReference type="Pfam" id="PF07653">
    <property type="entry name" value="SH3_2"/>
    <property type="match status" value="1"/>
</dbReference>
<feature type="binding site" evidence="11">
    <location>
        <position position="154"/>
    </location>
    <ligand>
        <name>ATP</name>
        <dbReference type="ChEBI" id="CHEBI:30616"/>
    </ligand>
</feature>
<feature type="region of interest" description="Disordered" evidence="12">
    <location>
        <begin position="1953"/>
        <end position="1975"/>
    </location>
</feature>
<keyword evidence="6" id="KW-0418">Kinase</keyword>
<dbReference type="SUPFAM" id="SSF56112">
    <property type="entry name" value="Protein kinase-like (PK-like)"/>
    <property type="match status" value="1"/>
</dbReference>
<dbReference type="GO" id="GO:0048468">
    <property type="term" value="P:cell development"/>
    <property type="evidence" value="ECO:0007669"/>
    <property type="project" value="UniProtKB-ARBA"/>
</dbReference>
<dbReference type="GO" id="GO:0012505">
    <property type="term" value="C:endomembrane system"/>
    <property type="evidence" value="ECO:0007669"/>
    <property type="project" value="UniProtKB-SubCell"/>
</dbReference>
<comment type="subcellular location">
    <subcellularLocation>
        <location evidence="1">Endomembrane system</location>
    </subcellularLocation>
</comment>
<dbReference type="GO" id="GO:0050793">
    <property type="term" value="P:regulation of developmental process"/>
    <property type="evidence" value="ECO:0007669"/>
    <property type="project" value="UniProtKB-ARBA"/>
</dbReference>
<feature type="compositionally biased region" description="Polar residues" evidence="12">
    <location>
        <begin position="1749"/>
        <end position="1761"/>
    </location>
</feature>
<evidence type="ECO:0000256" key="6">
    <source>
        <dbReference type="ARBA" id="ARBA00022777"/>
    </source>
</evidence>
<feature type="compositionally biased region" description="Low complexity" evidence="12">
    <location>
        <begin position="1453"/>
        <end position="1467"/>
    </location>
</feature>
<proteinExistence type="predicted"/>
<dbReference type="InterPro" id="IPR008266">
    <property type="entry name" value="Tyr_kinase_AS"/>
</dbReference>
<feature type="compositionally biased region" description="Polar residues" evidence="12">
    <location>
        <begin position="1577"/>
        <end position="1605"/>
    </location>
</feature>
<evidence type="ECO:0000256" key="12">
    <source>
        <dbReference type="SAM" id="MobiDB-lite"/>
    </source>
</evidence>
<reference evidence="16" key="1">
    <citation type="journal article" date="2023" name="G3 (Bethesda)">
        <title>A reference genome for the long-term kleptoplast-retaining sea slug Elysia crispata morphotype clarki.</title>
        <authorList>
            <person name="Eastman K.E."/>
            <person name="Pendleton A.L."/>
            <person name="Shaikh M.A."/>
            <person name="Suttiyut T."/>
            <person name="Ogas R."/>
            <person name="Tomko P."/>
            <person name="Gavelis G."/>
            <person name="Widhalm J.R."/>
            <person name="Wisecaver J.H."/>
        </authorList>
    </citation>
    <scope>NUCLEOTIDE SEQUENCE</scope>
    <source>
        <strain evidence="16">ECLA1</strain>
    </source>
</reference>
<feature type="compositionally biased region" description="Basic and acidic residues" evidence="12">
    <location>
        <begin position="916"/>
        <end position="934"/>
    </location>
</feature>
<dbReference type="InterPro" id="IPR020635">
    <property type="entry name" value="Tyr_kinase_cat_dom"/>
</dbReference>
<feature type="compositionally biased region" description="Basic and acidic residues" evidence="12">
    <location>
        <begin position="966"/>
        <end position="997"/>
    </location>
</feature>
<comment type="caution">
    <text evidence="16">The sequence shown here is derived from an EMBL/GenBank/DDBJ whole genome shotgun (WGS) entry which is preliminary data.</text>
</comment>
<dbReference type="Gene3D" id="3.30.200.20">
    <property type="entry name" value="Phosphorylase Kinase, domain 1"/>
    <property type="match status" value="1"/>
</dbReference>
<feature type="region of interest" description="Disordered" evidence="12">
    <location>
        <begin position="71"/>
        <end position="105"/>
    </location>
</feature>
<dbReference type="PROSITE" id="PS50002">
    <property type="entry name" value="SH3"/>
    <property type="match status" value="1"/>
</dbReference>
<evidence type="ECO:0000259" key="13">
    <source>
        <dbReference type="PROSITE" id="PS50002"/>
    </source>
</evidence>
<keyword evidence="7 11" id="KW-0067">ATP-binding</keyword>
<evidence type="ECO:0000256" key="4">
    <source>
        <dbReference type="ARBA" id="ARBA00022679"/>
    </source>
</evidence>
<sequence>MLGDCHERSVHRIVLDGEGALARVDTAHRIPYDPWLGGGAVWFSWLLLNLVSACPSLAMFGRIKSAIMRGGSDVGSSGGSGSGSRTLSPSPPQHGSPRPTSAAPVISHPRPIGQLVIPADSLAVGSRLGEGDFGVVCQAVWTCDGREKVTVAAKTLHQDMLSGDVDILRDAGPIHELDHDCLVRLHGVVHDQEDTWILVSDLAPHGSLLDLLRDPAKRGEVPLPRLCDYSLQVCEGMSYLERSGIVHRDLAARNVLVFSAGQVKIGDVSLSKMLAGGPDSPDSNFWYSSKLPVAWYAPETIKSSEFSSASDVWSFGVVLWEMFSYGRQPWAELTSSQVLEAVDEPSCERLERPELCTTDLYQLMCQCWQPQPQARPTFASMMLSLPQLRPTQVKALKDYTENNAEKGYLHYRANDVIVVIDKCPSTSAPRGLVWRGVTNKGAVGLFDPTNVIPFIEPKVSPVVSAKTTSLARRESGRKTIRKIRADMISQPQNDLRHTGHIGFDGAMFGDISFIGDAYDKLPTRMDGGLAGSRVSVQRSQDSPDRNGHVQSFNSDDSLDRNKGHSWLSRDSLNSQSTMQSEQDGRYSPSYLDVEDDSLFADFKMPDLGTSFDFGPSFMDEVLKALDEKEKQVTENGAASHGSAPTPAKRETVVGSTSSSGAAPTPGMRGEPPKEKKQAKVKPMSASDERMVDAAIARSRELTAHKLMDSHSPPVSPGEREGGSSAFFDDDSPGLLSKLKNSIKRNGGHEESRQRTFSEELESKGDLDDEVTPEAQQAYNMLVVKGSFKDNKTVSAPSPAVRAKPEGSYRNDSVVPTPPSRQQPQQPPYGQGSATRTEPDLIRDSKRGVTPPRVSAPIAISSPIPQVTSGRGDQGPAHVAPIPASRPTISAPTSPPPPVPSKATPPVPAPRPVVKVDSTKRSEIPVPKPRPEIQRVEPTIRQTVAPPASPDIPPKKIESQIPVPAQSKEREREELKRTIEIVRVTDADSSSLRDDLSERAASTSFDRSSARSSQRSSLDRSDNLSENAESERADWEHSECSSDSSNQRRLFGGSGGISSDFERGDHQGLSSGGRYTASSSSAVSTELKDSLSRKPGGNGTTSTALFEEDLSEPSPQEIMSRLRERRLNRQIDHQRALASSGGGDGTSEPAPTIARNRPSAREPQGIPGRKASIDMEESSGGGGDSGQPDEVDTNPLRMLRGGAIPIRTAGGRSSASGTGNHGNQGAAVALASAPAAPQEPLLNFSCSSPLCRSTDGIIEVSDRGMDTCSRQNLEPEAEVIGIQSASASEVCSKAAAAEELTKQLEILTATLMEGDLAKVASAVVDVGHSNIVHPLGSNATIERELDKFSSSVQVFKRDSSQISVTTASSTQATSSIETTVHCSAVSPSVRSVTSSSSKEGRVSVEKPSTLLLQVKPTLLPTAASPTAVHSSDSSDDEVWVRRDDAVAEDISSKEMSMPSSQVPPVSSSKVEEEEKERVTPPRLPPRRSQSLSDNPEQDGRMLRTGPEQKLGVRRSHSTVEDVPALPPRKPQPWRTPLNARPRERKFPLLVHPSSSSPPSDPSTPSPPTSNNSSPRRVLQNSPIYNTPRSSQHSPKSRQAPTMQGNDQPPPRPARLSPNSLGHQVHQHHPPLPPKQSLLVTPLPHPNYPPSPSASISPTSPPRNFLQSDATGSVELPPTYDLSISPEFETGSPLLRHGNSDRDRDSTHMLLDPHTSHKQNTRLSRSRIPPPLSVSLPPSKDLTLSDEPTHVSLSSLAQNKLSWSSSFPSPSSPSPSFQHPMMQMSQKRVNPSNLVYHTPQSSSSTGRPLGRSCSQARGPHLSEDAASSQSPPADLPPAPPTPSYRHKLGLDTTSPQHGKHKIARSFSHNPAASSGGSPSFVHDGNGDKFLPVDLIASYPCDRVTSQSLRLPSRLVPSSPSTQQVFPPSPYLCSDNNSSSNRCNLGIFADAPSVPHPYSQTPFHPIPTSTSPDSNSQCASTIYSSIVPQSSALLSQALNPHQVPNHAPFSISPHSEPLSMKQTPPPLSPPRSSSHTVMQAYTSSHRDSLSPPPRPPPLGSTHQRASSNTQQQTLGTTVRTSEQQVFQFPARSCSTSLRPNPSTTTSASGRPTFSGARGCVTTGEEGEDDEAEVSPLMFTGFSATSSASYEDLQQFSLERQKNCEEIEELLKTFPNEVTVAECMTALEGTHWDVARARKYLQLKKLLSLRLADVHRCKAALVATGWDIQRAADWLLDANRAQAGTRESRGGGARSREEHTDSGNSGSSTLAASSLSSSSSSMSSVSGSLNRNSPLRSSVPTGRASSSGTAGRCPSPEVVDM</sequence>
<evidence type="ECO:0000256" key="11">
    <source>
        <dbReference type="PROSITE-ProRule" id="PRU10141"/>
    </source>
</evidence>
<feature type="compositionally biased region" description="Low complexity" evidence="12">
    <location>
        <begin position="1071"/>
        <end position="1081"/>
    </location>
</feature>